<dbReference type="PANTHER" id="PTHR39157:SF1">
    <property type="entry name" value="DOXX FAMILY PROTEIN"/>
    <property type="match status" value="1"/>
</dbReference>
<keyword evidence="2 5" id="KW-0812">Transmembrane</keyword>
<keyword evidence="4 5" id="KW-0472">Membrane</keyword>
<dbReference type="RefSeq" id="WP_155609928.1">
    <property type="nucleotide sequence ID" value="NZ_WNZW01000001.1"/>
</dbReference>
<comment type="subcellular location">
    <subcellularLocation>
        <location evidence="1">Membrane</location>
        <topology evidence="1">Multi-pass membrane protein</topology>
    </subcellularLocation>
</comment>
<evidence type="ECO:0000256" key="4">
    <source>
        <dbReference type="ARBA" id="ARBA00023136"/>
    </source>
</evidence>
<evidence type="ECO:0000256" key="2">
    <source>
        <dbReference type="ARBA" id="ARBA00022692"/>
    </source>
</evidence>
<accession>A0A7X2YZ27</accession>
<dbReference type="Pfam" id="PF07681">
    <property type="entry name" value="DoxX"/>
    <property type="match status" value="1"/>
</dbReference>
<organism evidence="6 7">
    <name type="scientific">Paenibacillus woosongensis</name>
    <dbReference type="NCBI Taxonomy" id="307580"/>
    <lineage>
        <taxon>Bacteria</taxon>
        <taxon>Bacillati</taxon>
        <taxon>Bacillota</taxon>
        <taxon>Bacilli</taxon>
        <taxon>Bacillales</taxon>
        <taxon>Paenibacillaceae</taxon>
        <taxon>Paenibacillus</taxon>
    </lineage>
</organism>
<dbReference type="AlphaFoldDB" id="A0A7X2YZ27"/>
<comment type="caution">
    <text evidence="6">The sequence shown here is derived from an EMBL/GenBank/DDBJ whole genome shotgun (WGS) entry which is preliminary data.</text>
</comment>
<evidence type="ECO:0000256" key="5">
    <source>
        <dbReference type="SAM" id="Phobius"/>
    </source>
</evidence>
<evidence type="ECO:0000313" key="6">
    <source>
        <dbReference type="EMBL" id="MUG44582.1"/>
    </source>
</evidence>
<dbReference type="GO" id="GO:0016020">
    <property type="term" value="C:membrane"/>
    <property type="evidence" value="ECO:0007669"/>
    <property type="project" value="UniProtKB-SubCell"/>
</dbReference>
<dbReference type="PANTHER" id="PTHR39157">
    <property type="entry name" value="INTEGRAL MEMBRANE PROTEIN-RELATED"/>
    <property type="match status" value="1"/>
</dbReference>
<reference evidence="6 7" key="1">
    <citation type="submission" date="2019-11" db="EMBL/GenBank/DDBJ databases">
        <title>Draft genome sequences of five Paenibacillus species of dairy origin.</title>
        <authorList>
            <person name="Olajide A.M."/>
            <person name="Chen S."/>
            <person name="Lapointe G."/>
        </authorList>
    </citation>
    <scope>NUCLEOTIDE SEQUENCE [LARGE SCALE GENOMIC DNA]</scope>
    <source>
        <strain evidence="6 7">12CR55</strain>
    </source>
</reference>
<evidence type="ECO:0000256" key="1">
    <source>
        <dbReference type="ARBA" id="ARBA00004141"/>
    </source>
</evidence>
<evidence type="ECO:0000256" key="3">
    <source>
        <dbReference type="ARBA" id="ARBA00022989"/>
    </source>
</evidence>
<dbReference type="Proteomes" id="UP000447876">
    <property type="component" value="Unassembled WGS sequence"/>
</dbReference>
<gene>
    <name evidence="6" type="ORF">GNP95_06185</name>
</gene>
<keyword evidence="3 5" id="KW-1133">Transmembrane helix</keyword>
<sequence length="194" mass="20842">MAIKEEFKGKNIIVPENPVSNFLFSNTGSAPIWLIIRLYLGYAWLSAGWHKVTSDQWVGSNAGAGLTGFVKGAVGKAAEGKDVTGWYASFLESMVLPNATLFSYLVAFGELLVGLGLILGLLTGIAAFFGAFMNASFLFAGTLSTNPLLFILATWIVLAWKVAGWYGLDRWALPLLGTPWSSRGRNKGSRADAS</sequence>
<name>A0A7X2YZ27_9BACL</name>
<protein>
    <submittedName>
        <fullName evidence="6">DoxX family membrane protein</fullName>
    </submittedName>
</protein>
<feature type="transmembrane region" description="Helical" evidence="5">
    <location>
        <begin position="137"/>
        <end position="160"/>
    </location>
</feature>
<dbReference type="InterPro" id="IPR032808">
    <property type="entry name" value="DoxX"/>
</dbReference>
<proteinExistence type="predicted"/>
<feature type="transmembrane region" description="Helical" evidence="5">
    <location>
        <begin position="101"/>
        <end position="131"/>
    </location>
</feature>
<dbReference type="EMBL" id="WNZW01000001">
    <property type="protein sequence ID" value="MUG44582.1"/>
    <property type="molecule type" value="Genomic_DNA"/>
</dbReference>
<evidence type="ECO:0000313" key="7">
    <source>
        <dbReference type="Proteomes" id="UP000447876"/>
    </source>
</evidence>
<dbReference type="OrthoDB" id="26941at2"/>